<dbReference type="GO" id="GO:0005634">
    <property type="term" value="C:nucleus"/>
    <property type="evidence" value="ECO:0007669"/>
    <property type="project" value="UniProtKB-SubCell"/>
</dbReference>
<dbReference type="CDD" id="cd16661">
    <property type="entry name" value="RING-Ubox1_NOSIP"/>
    <property type="match status" value="1"/>
</dbReference>
<feature type="domain" description="Nitric oxide synthase-interacting protein zinc-finger" evidence="6">
    <location>
        <begin position="16"/>
        <end position="79"/>
    </location>
</feature>
<gene>
    <name evidence="7" type="ORF">WJX73_010818</name>
</gene>
<evidence type="ECO:0000313" key="8">
    <source>
        <dbReference type="Proteomes" id="UP001465755"/>
    </source>
</evidence>
<dbReference type="PANTHER" id="PTHR13063">
    <property type="entry name" value="ENOS INTERACTING PROTEIN"/>
    <property type="match status" value="1"/>
</dbReference>
<protein>
    <recommendedName>
        <fullName evidence="6">Nitric oxide synthase-interacting protein zinc-finger domain-containing protein</fullName>
    </recommendedName>
</protein>
<sequence>MGRGSRHSKNAGTMGSEAQTYRERSALGFGTVRERLGKDAVGNFYDCRLTLQAAVDPVCTPDGYLYSKEAIVENLAAQKKATKRKLAVYLQQQEEIQQKATERAAVAEQTQLLAFDRQNHMGASTASARNLSTAIQEEAEAMLTDKRVVSTDVAIQENKEKMKEMKAFWVPSKTPEARALVEQPDAQTRCPASGRPLRFKDLIAVNFSKPPPDQNDSAWAVDPISKDGLTNAHKLVVLKPTGDVMQRDSYDSCVKPDGVYNGFKIRPKDVVELRRGGTGFALHDGQSTQASKFFALGPGSGRQDLRGQHQGARSAGGLVFNN</sequence>
<evidence type="ECO:0000256" key="2">
    <source>
        <dbReference type="ARBA" id="ARBA00008126"/>
    </source>
</evidence>
<accession>A0AAW1P172</accession>
<feature type="coiled-coil region" evidence="4">
    <location>
        <begin position="72"/>
        <end position="110"/>
    </location>
</feature>
<keyword evidence="4" id="KW-0175">Coiled coil</keyword>
<dbReference type="PANTHER" id="PTHR13063:SF10">
    <property type="entry name" value="NITRIC OXIDE SYNTHASE-INTERACTING PROTEIN"/>
    <property type="match status" value="1"/>
</dbReference>
<evidence type="ECO:0000256" key="3">
    <source>
        <dbReference type="ARBA" id="ARBA00023242"/>
    </source>
</evidence>
<organism evidence="7 8">
    <name type="scientific">Symbiochloris irregularis</name>
    <dbReference type="NCBI Taxonomy" id="706552"/>
    <lineage>
        <taxon>Eukaryota</taxon>
        <taxon>Viridiplantae</taxon>
        <taxon>Chlorophyta</taxon>
        <taxon>core chlorophytes</taxon>
        <taxon>Trebouxiophyceae</taxon>
        <taxon>Trebouxiales</taxon>
        <taxon>Trebouxiaceae</taxon>
        <taxon>Symbiochloris</taxon>
    </lineage>
</organism>
<evidence type="ECO:0000256" key="5">
    <source>
        <dbReference type="SAM" id="MobiDB-lite"/>
    </source>
</evidence>
<evidence type="ECO:0000313" key="7">
    <source>
        <dbReference type="EMBL" id="KAK9800268.1"/>
    </source>
</evidence>
<dbReference type="Gene3D" id="3.30.40.10">
    <property type="entry name" value="Zinc/RING finger domain, C3HC4 (zinc finger)"/>
    <property type="match status" value="1"/>
</dbReference>
<keyword evidence="8" id="KW-1185">Reference proteome</keyword>
<dbReference type="SUPFAM" id="SSF57850">
    <property type="entry name" value="RING/U-box"/>
    <property type="match status" value="1"/>
</dbReference>
<evidence type="ECO:0000259" key="6">
    <source>
        <dbReference type="Pfam" id="PF15906"/>
    </source>
</evidence>
<dbReference type="EMBL" id="JALJOQ010000084">
    <property type="protein sequence ID" value="KAK9800268.1"/>
    <property type="molecule type" value="Genomic_DNA"/>
</dbReference>
<comment type="caution">
    <text evidence="7">The sequence shown here is derived from an EMBL/GenBank/DDBJ whole genome shotgun (WGS) entry which is preliminary data.</text>
</comment>
<comment type="similarity">
    <text evidence="2">Belongs to the NOSIP family.</text>
</comment>
<comment type="subcellular location">
    <subcellularLocation>
        <location evidence="1">Nucleus</location>
    </subcellularLocation>
</comment>
<name>A0AAW1P172_9CHLO</name>
<dbReference type="InterPro" id="IPR016818">
    <property type="entry name" value="NOSIP"/>
</dbReference>
<dbReference type="InterPro" id="IPR031790">
    <property type="entry name" value="Znf-NOSIP"/>
</dbReference>
<keyword evidence="3" id="KW-0539">Nucleus</keyword>
<feature type="region of interest" description="Disordered" evidence="5">
    <location>
        <begin position="299"/>
        <end position="322"/>
    </location>
</feature>
<dbReference type="Pfam" id="PF15906">
    <property type="entry name" value="zf-NOSIP"/>
    <property type="match status" value="1"/>
</dbReference>
<dbReference type="AlphaFoldDB" id="A0AAW1P172"/>
<dbReference type="Proteomes" id="UP001465755">
    <property type="component" value="Unassembled WGS sequence"/>
</dbReference>
<evidence type="ECO:0000256" key="4">
    <source>
        <dbReference type="SAM" id="Coils"/>
    </source>
</evidence>
<evidence type="ECO:0000256" key="1">
    <source>
        <dbReference type="ARBA" id="ARBA00004123"/>
    </source>
</evidence>
<dbReference type="GO" id="GO:0061630">
    <property type="term" value="F:ubiquitin protein ligase activity"/>
    <property type="evidence" value="ECO:0007669"/>
    <property type="project" value="InterPro"/>
</dbReference>
<proteinExistence type="inferred from homology"/>
<dbReference type="InterPro" id="IPR013083">
    <property type="entry name" value="Znf_RING/FYVE/PHD"/>
</dbReference>
<reference evidence="7 8" key="1">
    <citation type="journal article" date="2024" name="Nat. Commun.">
        <title>Phylogenomics reveals the evolutionary origins of lichenization in chlorophyte algae.</title>
        <authorList>
            <person name="Puginier C."/>
            <person name="Libourel C."/>
            <person name="Otte J."/>
            <person name="Skaloud P."/>
            <person name="Haon M."/>
            <person name="Grisel S."/>
            <person name="Petersen M."/>
            <person name="Berrin J.G."/>
            <person name="Delaux P.M."/>
            <person name="Dal Grande F."/>
            <person name="Keller J."/>
        </authorList>
    </citation>
    <scope>NUCLEOTIDE SEQUENCE [LARGE SCALE GENOMIC DNA]</scope>
    <source>
        <strain evidence="7 8">SAG 2036</strain>
    </source>
</reference>